<evidence type="ECO:0000313" key="3">
    <source>
        <dbReference type="EMBL" id="TDS79621.1"/>
    </source>
</evidence>
<evidence type="ECO:0000259" key="2">
    <source>
        <dbReference type="Pfam" id="PF07859"/>
    </source>
</evidence>
<dbReference type="InterPro" id="IPR029058">
    <property type="entry name" value="AB_hydrolase_fold"/>
</dbReference>
<dbReference type="Proteomes" id="UP000295344">
    <property type="component" value="Unassembled WGS sequence"/>
</dbReference>
<evidence type="ECO:0000313" key="4">
    <source>
        <dbReference type="Proteomes" id="UP000295344"/>
    </source>
</evidence>
<comment type="caution">
    <text evidence="3">The sequence shown here is derived from an EMBL/GenBank/DDBJ whole genome shotgun (WGS) entry which is preliminary data.</text>
</comment>
<reference evidence="3 4" key="1">
    <citation type="submission" date="2019-03" db="EMBL/GenBank/DDBJ databases">
        <title>Genomic Encyclopedia of Archaeal and Bacterial Type Strains, Phase II (KMG-II): from individual species to whole genera.</title>
        <authorList>
            <person name="Goeker M."/>
        </authorList>
    </citation>
    <scope>NUCLEOTIDE SEQUENCE [LARGE SCALE GENOMIC DNA]</scope>
    <source>
        <strain evidence="3 4">DSM 24782</strain>
    </source>
</reference>
<sequence length="326" mass="35071">MPGFDDRLDPGLRAPLDAFLAGIPDGYAALPHTRRRAIAEEAAARSTSGDPGRSGVRWEDRVADRNGAPEVPVRVYRPRGAPEPGRERRLILLLHGGGMWAGGIDSEHATALDLSERFGTTVVSVGYRLAPEHPYPAGLEDCFTALRWAQRHAADLGARAEELVVYGGSAGGGLALALTLLCRDRSIDGIAHVMAPYPMLDDRDATASAREFEHLREGLYDGAANRESWRFYLGGGEADALAAPARATDLSGLPPTFIDVGELDVFRDEDVEFALRLARAGVPVELHVYPGAFHASEIVAPDAALSLRMLETRRAVLQRAVLPPSS</sequence>
<dbReference type="PANTHER" id="PTHR48081:SF8">
    <property type="entry name" value="ALPHA_BETA HYDROLASE FOLD-3 DOMAIN-CONTAINING PROTEIN-RELATED"/>
    <property type="match status" value="1"/>
</dbReference>
<evidence type="ECO:0000256" key="1">
    <source>
        <dbReference type="ARBA" id="ARBA00022801"/>
    </source>
</evidence>
<dbReference type="InterPro" id="IPR013094">
    <property type="entry name" value="AB_hydrolase_3"/>
</dbReference>
<dbReference type="InterPro" id="IPR050300">
    <property type="entry name" value="GDXG_lipolytic_enzyme"/>
</dbReference>
<dbReference type="Pfam" id="PF07859">
    <property type="entry name" value="Abhydrolase_3"/>
    <property type="match status" value="1"/>
</dbReference>
<dbReference type="OrthoDB" id="9803828at2"/>
<dbReference type="Gene3D" id="3.40.50.1820">
    <property type="entry name" value="alpha/beta hydrolase"/>
    <property type="match status" value="1"/>
</dbReference>
<dbReference type="EMBL" id="SOAM01000001">
    <property type="protein sequence ID" value="TDS79621.1"/>
    <property type="molecule type" value="Genomic_DNA"/>
</dbReference>
<dbReference type="AlphaFoldDB" id="A0A4R7FPF6"/>
<dbReference type="SUPFAM" id="SSF53474">
    <property type="entry name" value="alpha/beta-Hydrolases"/>
    <property type="match status" value="1"/>
</dbReference>
<protein>
    <submittedName>
        <fullName evidence="3">Acetyl esterase/lipase</fullName>
    </submittedName>
</protein>
<dbReference type="RefSeq" id="WP_133763958.1">
    <property type="nucleotide sequence ID" value="NZ_BAAARP010000001.1"/>
</dbReference>
<gene>
    <name evidence="3" type="ORF">CLV52_0155</name>
</gene>
<dbReference type="PANTHER" id="PTHR48081">
    <property type="entry name" value="AB HYDROLASE SUPERFAMILY PROTEIN C4A8.06C"/>
    <property type="match status" value="1"/>
</dbReference>
<keyword evidence="1" id="KW-0378">Hydrolase</keyword>
<accession>A0A4R7FPF6</accession>
<organism evidence="3 4">
    <name type="scientific">Amnibacterium kyonggiense</name>
    <dbReference type="NCBI Taxonomy" id="595671"/>
    <lineage>
        <taxon>Bacteria</taxon>
        <taxon>Bacillati</taxon>
        <taxon>Actinomycetota</taxon>
        <taxon>Actinomycetes</taxon>
        <taxon>Micrococcales</taxon>
        <taxon>Microbacteriaceae</taxon>
        <taxon>Amnibacterium</taxon>
    </lineage>
</organism>
<feature type="domain" description="Alpha/beta hydrolase fold-3" evidence="2">
    <location>
        <begin position="92"/>
        <end position="295"/>
    </location>
</feature>
<proteinExistence type="predicted"/>
<dbReference type="GO" id="GO:0016787">
    <property type="term" value="F:hydrolase activity"/>
    <property type="evidence" value="ECO:0007669"/>
    <property type="project" value="UniProtKB-KW"/>
</dbReference>
<keyword evidence="4" id="KW-1185">Reference proteome</keyword>
<name>A0A4R7FPF6_9MICO</name>